<dbReference type="EMBL" id="CP042344">
    <property type="protein sequence ID" value="QEA13558.1"/>
    <property type="molecule type" value="Genomic_DNA"/>
</dbReference>
<dbReference type="GO" id="GO:0043190">
    <property type="term" value="C:ATP-binding cassette (ABC) transporter complex"/>
    <property type="evidence" value="ECO:0007669"/>
    <property type="project" value="TreeGrafter"/>
</dbReference>
<evidence type="ECO:0000256" key="5">
    <source>
        <dbReference type="ARBA" id="ARBA00022840"/>
    </source>
</evidence>
<evidence type="ECO:0000256" key="2">
    <source>
        <dbReference type="ARBA" id="ARBA00022448"/>
    </source>
</evidence>
<gene>
    <name evidence="7" type="ORF">FOZ74_11230</name>
</gene>
<dbReference type="SMART" id="SM00382">
    <property type="entry name" value="AAA"/>
    <property type="match status" value="1"/>
</dbReference>
<dbReference type="InterPro" id="IPR003593">
    <property type="entry name" value="AAA+_ATPase"/>
</dbReference>
<dbReference type="PROSITE" id="PS50893">
    <property type="entry name" value="ABC_TRANSPORTER_2"/>
    <property type="match status" value="1"/>
</dbReference>
<sequence length="245" mass="27021">MTAPSPGWRLRSIGLRRGQRTIFQNLSLDLDEARIALIGHNGAGKSSLLRLLVGLDAPQQGSLSWAGQAADMARRAHGSPGGRLASLMFQNPDDQIIFPTVAEELQLSWRSAHDGNRKGARSGALQFLEQHGLLHWADRAMGTLSQGERQWVCWLAMLLARPRVLLLDEPYASLDLPGQLRLAADIRRCTQQVIISTHVLHPVRDFARVIWLEDGRVRADGPGREVCPAYEAEARRNFANATGDG</sequence>
<dbReference type="Gene3D" id="3.40.50.300">
    <property type="entry name" value="P-loop containing nucleotide triphosphate hydrolases"/>
    <property type="match status" value="1"/>
</dbReference>
<dbReference type="InterPro" id="IPR027417">
    <property type="entry name" value="P-loop_NTPase"/>
</dbReference>
<evidence type="ECO:0000256" key="4">
    <source>
        <dbReference type="ARBA" id="ARBA00022741"/>
    </source>
</evidence>
<dbReference type="Pfam" id="PF00005">
    <property type="entry name" value="ABC_tran"/>
    <property type="match status" value="1"/>
</dbReference>
<dbReference type="InterPro" id="IPR015856">
    <property type="entry name" value="ABC_transpr_CbiO/EcfA_su"/>
</dbReference>
<dbReference type="OrthoDB" id="5292475at2"/>
<keyword evidence="2" id="KW-0813">Transport</keyword>
<dbReference type="CDD" id="cd03225">
    <property type="entry name" value="ABC_cobalt_CbiO_domain1"/>
    <property type="match status" value="1"/>
</dbReference>
<keyword evidence="3" id="KW-1003">Cell membrane</keyword>
<evidence type="ECO:0000256" key="3">
    <source>
        <dbReference type="ARBA" id="ARBA00022475"/>
    </source>
</evidence>
<dbReference type="RefSeq" id="WP_146913148.1">
    <property type="nucleotide sequence ID" value="NZ_CP042344.1"/>
</dbReference>
<keyword evidence="3" id="KW-0472">Membrane</keyword>
<comment type="similarity">
    <text evidence="1">Belongs to the ABC transporter superfamily.</text>
</comment>
<evidence type="ECO:0000313" key="8">
    <source>
        <dbReference type="Proteomes" id="UP000321199"/>
    </source>
</evidence>
<dbReference type="PANTHER" id="PTHR43553">
    <property type="entry name" value="HEAVY METAL TRANSPORTER"/>
    <property type="match status" value="1"/>
</dbReference>
<accession>A0A5B8RY28</accession>
<keyword evidence="8" id="KW-1185">Reference proteome</keyword>
<evidence type="ECO:0000259" key="6">
    <source>
        <dbReference type="PROSITE" id="PS50893"/>
    </source>
</evidence>
<dbReference type="InterPro" id="IPR003439">
    <property type="entry name" value="ABC_transporter-like_ATP-bd"/>
</dbReference>
<feature type="domain" description="ABC transporter" evidence="6">
    <location>
        <begin position="8"/>
        <end position="239"/>
    </location>
</feature>
<dbReference type="SUPFAM" id="SSF52540">
    <property type="entry name" value="P-loop containing nucleoside triphosphate hydrolases"/>
    <property type="match status" value="1"/>
</dbReference>
<dbReference type="PANTHER" id="PTHR43553:SF24">
    <property type="entry name" value="ENERGY-COUPLING FACTOR TRANSPORTER ATP-BINDING PROTEIN ECFA1"/>
    <property type="match status" value="1"/>
</dbReference>
<dbReference type="Proteomes" id="UP000321199">
    <property type="component" value="Chromosome"/>
</dbReference>
<organism evidence="7 8">
    <name type="scientific">Comamonas flocculans</name>
    <dbReference type="NCBI Taxonomy" id="2597701"/>
    <lineage>
        <taxon>Bacteria</taxon>
        <taxon>Pseudomonadati</taxon>
        <taxon>Pseudomonadota</taxon>
        <taxon>Betaproteobacteria</taxon>
        <taxon>Burkholderiales</taxon>
        <taxon>Comamonadaceae</taxon>
        <taxon>Comamonas</taxon>
    </lineage>
</organism>
<evidence type="ECO:0000313" key="7">
    <source>
        <dbReference type="EMBL" id="QEA13558.1"/>
    </source>
</evidence>
<keyword evidence="4" id="KW-0547">Nucleotide-binding</keyword>
<dbReference type="GO" id="GO:0005524">
    <property type="term" value="F:ATP binding"/>
    <property type="evidence" value="ECO:0007669"/>
    <property type="project" value="UniProtKB-KW"/>
</dbReference>
<dbReference type="InterPro" id="IPR050095">
    <property type="entry name" value="ECF_ABC_transporter_ATP-bd"/>
</dbReference>
<keyword evidence="5 7" id="KW-0067">ATP-binding</keyword>
<name>A0A5B8RY28_9BURK</name>
<dbReference type="KEGG" id="cof:FOZ74_11230"/>
<dbReference type="GO" id="GO:0016887">
    <property type="term" value="F:ATP hydrolysis activity"/>
    <property type="evidence" value="ECO:0007669"/>
    <property type="project" value="InterPro"/>
</dbReference>
<proteinExistence type="inferred from homology"/>
<reference evidence="7 8" key="1">
    <citation type="submission" date="2019-07" db="EMBL/GenBank/DDBJ databases">
        <title>Complete genome sequence of Comamonas sp. NLF 7-7 isolated from livestock.</title>
        <authorList>
            <person name="Kim D.H."/>
            <person name="Kim J.G."/>
        </authorList>
    </citation>
    <scope>NUCLEOTIDE SEQUENCE [LARGE SCALE GENOMIC DNA]</scope>
    <source>
        <strain evidence="7 8">NLF 7-7</strain>
    </source>
</reference>
<dbReference type="GO" id="GO:0042626">
    <property type="term" value="F:ATPase-coupled transmembrane transporter activity"/>
    <property type="evidence" value="ECO:0007669"/>
    <property type="project" value="TreeGrafter"/>
</dbReference>
<protein>
    <submittedName>
        <fullName evidence="7">ABC transporter ATP-binding protein</fullName>
    </submittedName>
</protein>
<dbReference type="AlphaFoldDB" id="A0A5B8RY28"/>
<evidence type="ECO:0000256" key="1">
    <source>
        <dbReference type="ARBA" id="ARBA00005417"/>
    </source>
</evidence>